<reference evidence="2" key="1">
    <citation type="submission" date="2023-03" db="EMBL/GenBank/DDBJ databases">
        <title>Massive genome expansion in bonnet fungi (Mycena s.s.) driven by repeated elements and novel gene families across ecological guilds.</title>
        <authorList>
            <consortium name="Lawrence Berkeley National Laboratory"/>
            <person name="Harder C.B."/>
            <person name="Miyauchi S."/>
            <person name="Viragh M."/>
            <person name="Kuo A."/>
            <person name="Thoen E."/>
            <person name="Andreopoulos B."/>
            <person name="Lu D."/>
            <person name="Skrede I."/>
            <person name="Drula E."/>
            <person name="Henrissat B."/>
            <person name="Morin E."/>
            <person name="Kohler A."/>
            <person name="Barry K."/>
            <person name="LaButti K."/>
            <person name="Morin E."/>
            <person name="Salamov A."/>
            <person name="Lipzen A."/>
            <person name="Mereny Z."/>
            <person name="Hegedus B."/>
            <person name="Baldrian P."/>
            <person name="Stursova M."/>
            <person name="Weitz H."/>
            <person name="Taylor A."/>
            <person name="Grigoriev I.V."/>
            <person name="Nagy L.G."/>
            <person name="Martin F."/>
            <person name="Kauserud H."/>
        </authorList>
    </citation>
    <scope>NUCLEOTIDE SEQUENCE</scope>
    <source>
        <strain evidence="2">CBHHK002</strain>
    </source>
</reference>
<feature type="region of interest" description="Disordered" evidence="1">
    <location>
        <begin position="1"/>
        <end position="115"/>
    </location>
</feature>
<proteinExistence type="predicted"/>
<dbReference type="EMBL" id="JARIHO010000017">
    <property type="protein sequence ID" value="KAJ7348436.1"/>
    <property type="molecule type" value="Genomic_DNA"/>
</dbReference>
<gene>
    <name evidence="2" type="ORF">DFH08DRAFT_808175</name>
</gene>
<feature type="compositionally biased region" description="Low complexity" evidence="1">
    <location>
        <begin position="85"/>
        <end position="94"/>
    </location>
</feature>
<evidence type="ECO:0000313" key="2">
    <source>
        <dbReference type="EMBL" id="KAJ7348436.1"/>
    </source>
</evidence>
<dbReference type="AlphaFoldDB" id="A0AAD7A369"/>
<protein>
    <submittedName>
        <fullName evidence="2">Uncharacterized protein</fullName>
    </submittedName>
</protein>
<comment type="caution">
    <text evidence="2">The sequence shown here is derived from an EMBL/GenBank/DDBJ whole genome shotgun (WGS) entry which is preliminary data.</text>
</comment>
<accession>A0AAD7A369</accession>
<feature type="compositionally biased region" description="Basic residues" evidence="1">
    <location>
        <begin position="47"/>
        <end position="59"/>
    </location>
</feature>
<feature type="compositionally biased region" description="Polar residues" evidence="1">
    <location>
        <begin position="1"/>
        <end position="13"/>
    </location>
</feature>
<dbReference type="Proteomes" id="UP001218218">
    <property type="component" value="Unassembled WGS sequence"/>
</dbReference>
<sequence>MAYPSRSASNTRSIHTRGRGGPQNTTDTSETLSNALAHSKNPVSIHSRGRGSRASRGRKVAPFGQRRSAIVPSSTQANVDGIPCAEPAPAALEASGTAASGHTTDDDTSTELSSAHVGDTVHPHWLKAQDRFTIHPVCYNCHKVFQPGTASNTFCPDCDLELFRPARRRLFDALGDGKPTVPDPGDGEEAGDDRREPHMIAPIQSLSVALAEFFTRPGMVASVNAWKTRATVEGELRSMQDGELWRTLRGHDGELFFFGPSAAEELRLGVTFSLDWYRAGNLVLNGMLPGPHEPTAEQLQNYLKMVVDDLVKLYEHGMVIQTPEHPDGKSFSFISSLPLILHQEFGGFADHGHNAAPCPKCTVSHEFPARNGQQHRSLCEKYKALKTAEERNDFFSEHGVRWTEFARLKYFDIVRYTVVDPMHNLLLGLAKTQWYTVWIKSGSLRADTASFHRELHTIHEFLETFEAPLWAGRLPLRVGEPAGGSLTADEYKFAVTGPWALIIPVVWDRFIKEAKNEFQTAQRRHPAALREYEKKKLAWEEGPKTSAQPKPPKPPRVRLQEGEDDNFLKFSAFLKIVVSNSIRTDVLPTVVVLLRDYLLKFSELYGSGHMRPNHHWAVHIPDQISLYGPLNGFWAFLTERLNKILKNLNSNNWTGGRLEVSMMREFHRSTRIDAVLNQVSQIPVQPNSPLQYERDLVKIMLGASDDAEAIGTVQDAARADTQGGSRVVPGSVAGSVHLDEEDTLYLGLFKYHNRTELKVHFARDEIVRTAMLSPVVELHDFALLDGKRLTPTARSRRNTAGSSLIQFRHEGEAFAGEVRQILRHVQPGVPTSEKVVLVHVSWMKRSNLTPLDGGRFPWDNYPQLGVDTWEYDIYADPKDENFPPIVIPLDEIQCQISRGKLSHTNPPLWITTTMDRFPTSLLAYGFGDQVQ</sequence>
<keyword evidence="3" id="KW-1185">Reference proteome</keyword>
<organism evidence="2 3">
    <name type="scientific">Mycena albidolilacea</name>
    <dbReference type="NCBI Taxonomy" id="1033008"/>
    <lineage>
        <taxon>Eukaryota</taxon>
        <taxon>Fungi</taxon>
        <taxon>Dikarya</taxon>
        <taxon>Basidiomycota</taxon>
        <taxon>Agaricomycotina</taxon>
        <taxon>Agaricomycetes</taxon>
        <taxon>Agaricomycetidae</taxon>
        <taxon>Agaricales</taxon>
        <taxon>Marasmiineae</taxon>
        <taxon>Mycenaceae</taxon>
        <taxon>Mycena</taxon>
    </lineage>
</organism>
<evidence type="ECO:0000313" key="3">
    <source>
        <dbReference type="Proteomes" id="UP001218218"/>
    </source>
</evidence>
<evidence type="ECO:0000256" key="1">
    <source>
        <dbReference type="SAM" id="MobiDB-lite"/>
    </source>
</evidence>
<feature type="region of interest" description="Disordered" evidence="1">
    <location>
        <begin position="540"/>
        <end position="559"/>
    </location>
</feature>
<feature type="compositionally biased region" description="Polar residues" evidence="1">
    <location>
        <begin position="22"/>
        <end position="44"/>
    </location>
</feature>
<name>A0AAD7A369_9AGAR</name>
<dbReference type="PANTHER" id="PTHR46579:SF1">
    <property type="entry name" value="F5_8 TYPE C DOMAIN-CONTAINING PROTEIN"/>
    <property type="match status" value="1"/>
</dbReference>
<feature type="region of interest" description="Disordered" evidence="1">
    <location>
        <begin position="173"/>
        <end position="194"/>
    </location>
</feature>
<dbReference type="PANTHER" id="PTHR46579">
    <property type="entry name" value="F5/8 TYPE C DOMAIN-CONTAINING PROTEIN-RELATED"/>
    <property type="match status" value="1"/>
</dbReference>